<keyword evidence="3" id="KW-0472">Membrane</keyword>
<evidence type="ECO:0000256" key="2">
    <source>
        <dbReference type="ARBA" id="ARBA00035112"/>
    </source>
</evidence>
<dbReference type="EMBL" id="JEMN01001364">
    <property type="protein sequence ID" value="KXH39170.1"/>
    <property type="molecule type" value="Genomic_DNA"/>
</dbReference>
<dbReference type="PANTHER" id="PTHR33365">
    <property type="entry name" value="YALI0B05434P"/>
    <property type="match status" value="1"/>
</dbReference>
<comment type="caution">
    <text evidence="4">The sequence shown here is derived from an EMBL/GenBank/DDBJ whole genome shotgun (WGS) entry which is preliminary data.</text>
</comment>
<organism evidence="4 5">
    <name type="scientific">Colletotrichum nymphaeae SA-01</name>
    <dbReference type="NCBI Taxonomy" id="1460502"/>
    <lineage>
        <taxon>Eukaryota</taxon>
        <taxon>Fungi</taxon>
        <taxon>Dikarya</taxon>
        <taxon>Ascomycota</taxon>
        <taxon>Pezizomycotina</taxon>
        <taxon>Sordariomycetes</taxon>
        <taxon>Hypocreomycetidae</taxon>
        <taxon>Glomerellales</taxon>
        <taxon>Glomerellaceae</taxon>
        <taxon>Colletotrichum</taxon>
        <taxon>Colletotrichum acutatum species complex</taxon>
    </lineage>
</organism>
<evidence type="ECO:0000256" key="3">
    <source>
        <dbReference type="SAM" id="Phobius"/>
    </source>
</evidence>
<feature type="transmembrane region" description="Helical" evidence="3">
    <location>
        <begin position="31"/>
        <end position="51"/>
    </location>
</feature>
<dbReference type="AlphaFoldDB" id="A0A135STC4"/>
<comment type="pathway">
    <text evidence="1">Mycotoxin biosynthesis.</text>
</comment>
<reference evidence="4 5" key="1">
    <citation type="submission" date="2014-02" db="EMBL/GenBank/DDBJ databases">
        <title>The genome sequence of Colletotrichum nymphaeae SA-01.</title>
        <authorList>
            <person name="Baroncelli R."/>
            <person name="Thon M.R."/>
        </authorList>
    </citation>
    <scope>NUCLEOTIDE SEQUENCE [LARGE SCALE GENOMIC DNA]</scope>
    <source>
        <strain evidence="4 5">SA-01</strain>
    </source>
</reference>
<accession>A0A135STC4</accession>
<proteinExistence type="inferred from homology"/>
<name>A0A135STC4_9PEZI</name>
<dbReference type="PANTHER" id="PTHR33365:SF4">
    <property type="entry name" value="CYCLOCHLOROTINE BIOSYNTHESIS PROTEIN O"/>
    <property type="match status" value="1"/>
</dbReference>
<protein>
    <recommendedName>
        <fullName evidence="6">Oxidase ustYa</fullName>
    </recommendedName>
</protein>
<dbReference type="InterPro" id="IPR021765">
    <property type="entry name" value="UstYa-like"/>
</dbReference>
<gene>
    <name evidence="4" type="ORF">CNYM01_05954</name>
</gene>
<dbReference type="OrthoDB" id="3687641at2759"/>
<evidence type="ECO:0008006" key="6">
    <source>
        <dbReference type="Google" id="ProtNLM"/>
    </source>
</evidence>
<sequence>MTASVDYCRANRSSQEYHTGPLGLRKRSRTYGFVLSHLAVLLLGVIIGASVRKLVVSNTCPAKSRTASTPIPASVFIPTLPTVMTPDERFVGWNDAVNQNWLTILEGTGDGVWIPNAGDYGLAEGFQAPSNGEKSGNATKRFYHISNQHQLHCLNIVRMAHYHRIEDSDWLSSDGKKQAAYHVEHCVEYLRLTIMCGDSLVIEANSPPGSPVSEVTDAWGKPLGWGITKQCINWENLQHWQRSQLQRWRSEGQRKLS</sequence>
<evidence type="ECO:0000256" key="1">
    <source>
        <dbReference type="ARBA" id="ARBA00004685"/>
    </source>
</evidence>
<keyword evidence="3" id="KW-1133">Transmembrane helix</keyword>
<keyword evidence="3" id="KW-0812">Transmembrane</keyword>
<dbReference type="GO" id="GO:0043386">
    <property type="term" value="P:mycotoxin biosynthetic process"/>
    <property type="evidence" value="ECO:0007669"/>
    <property type="project" value="InterPro"/>
</dbReference>
<comment type="similarity">
    <text evidence="2">Belongs to the ustYa family.</text>
</comment>
<dbReference type="Pfam" id="PF11807">
    <property type="entry name" value="UstYa"/>
    <property type="match status" value="1"/>
</dbReference>
<dbReference type="Proteomes" id="UP000070054">
    <property type="component" value="Unassembled WGS sequence"/>
</dbReference>
<evidence type="ECO:0000313" key="4">
    <source>
        <dbReference type="EMBL" id="KXH39170.1"/>
    </source>
</evidence>
<keyword evidence="5" id="KW-1185">Reference proteome</keyword>
<evidence type="ECO:0000313" key="5">
    <source>
        <dbReference type="Proteomes" id="UP000070054"/>
    </source>
</evidence>